<dbReference type="InterPro" id="IPR045076">
    <property type="entry name" value="MutS"/>
</dbReference>
<dbReference type="SMART" id="SM00533">
    <property type="entry name" value="MUTSd"/>
    <property type="match status" value="1"/>
</dbReference>
<keyword evidence="2" id="KW-0547">Nucleotide-binding</keyword>
<evidence type="ECO:0000313" key="9">
    <source>
        <dbReference type="Proteomes" id="UP000567179"/>
    </source>
</evidence>
<comment type="caution">
    <text evidence="8">The sequence shown here is derived from an EMBL/GenBank/DDBJ whole genome shotgun (WGS) entry which is preliminary data.</text>
</comment>
<feature type="region of interest" description="Disordered" evidence="5">
    <location>
        <begin position="1"/>
        <end position="62"/>
    </location>
</feature>
<dbReference type="Gene3D" id="1.10.1420.10">
    <property type="match status" value="2"/>
</dbReference>
<dbReference type="Pfam" id="PF00488">
    <property type="entry name" value="MutS_V"/>
    <property type="match status" value="2"/>
</dbReference>
<feature type="domain" description="DNA mismatch repair proteins mutS family" evidence="7">
    <location>
        <begin position="630"/>
        <end position="860"/>
    </location>
</feature>
<dbReference type="GO" id="GO:0006298">
    <property type="term" value="P:mismatch repair"/>
    <property type="evidence" value="ECO:0007669"/>
    <property type="project" value="InterPro"/>
</dbReference>
<dbReference type="PANTHER" id="PTHR11361">
    <property type="entry name" value="DNA MISMATCH REPAIR PROTEIN MUTS FAMILY MEMBER"/>
    <property type="match status" value="1"/>
</dbReference>
<reference evidence="8 9" key="1">
    <citation type="journal article" date="2020" name="ISME J.">
        <title>Uncovering the hidden diversity of litter-decomposition mechanisms in mushroom-forming fungi.</title>
        <authorList>
            <person name="Floudas D."/>
            <person name="Bentzer J."/>
            <person name="Ahren D."/>
            <person name="Johansson T."/>
            <person name="Persson P."/>
            <person name="Tunlid A."/>
        </authorList>
    </citation>
    <scope>NUCLEOTIDE SEQUENCE [LARGE SCALE GENOMIC DNA]</scope>
    <source>
        <strain evidence="8 9">CBS 101986</strain>
    </source>
</reference>
<dbReference type="Pfam" id="PF05192">
    <property type="entry name" value="MutS_III"/>
    <property type="match status" value="1"/>
</dbReference>
<evidence type="ECO:0008006" key="10">
    <source>
        <dbReference type="Google" id="ProtNLM"/>
    </source>
</evidence>
<evidence type="ECO:0000256" key="4">
    <source>
        <dbReference type="ARBA" id="ARBA00023125"/>
    </source>
</evidence>
<dbReference type="SUPFAM" id="SSF48334">
    <property type="entry name" value="DNA repair protein MutS, domain III"/>
    <property type="match status" value="1"/>
</dbReference>
<comment type="similarity">
    <text evidence="1">Belongs to the DNA mismatch repair MutS family.</text>
</comment>
<sequence length="931" mass="103726">MPKRKLKPAASLTRTDDFDEPEQDESSPAIRKKKVRWVGRSTTDASERETNEGDTSDEEDETEVLDDKVYLAALCSHGSIGCAYFEPMKKVLYLLEDTRETSHFDLTRMLLEQVNPHLILTSSKADDHFIDELFDYADGADGTFQIRPFKEFVAAKGRDRLLSLEHFSSIVTVPDNEDPFGPPGDTSNISRRGNAYDFMRSRREATGGDPTVKRWNASIRLANFASVEASPLCMASVGALLDYMVKERALSDFDDDGISGLDIRNIETLALDQVMQINQDALISLQIFENESHASVHSDKTKEGLSLYVIEARHDAVECFSLPENISTVNSLQNHLKGIKNLPRTMNLMKEGKGKITDWQNLVKFTYHATMLRGSLSELHQASGVTIVKKLIDVLDISAFKEIGSKINDMIDWEESALNGRECVRPNIDEDLDNRKHVYHGIDSLLSTVAQEISRSVPSGYATSLNVVYFPQLGYLICTPMLEEWRTEAGIQPLDGWTFQFSSDSYVYFKSQEMHDMDTHIGDLHSTIVDRELEIIQELLEEVLLCDDLVSSACDVCAELDCLLSFAEATRVYDYTRPEMVDENMIEIIQGRHPLQERVVDAFVPNDARLLGGAGLGATPDYPNALYQWNSVMLCTGANACGKSVFLKQIAVIQIMAQIGWFVYVFSSKLHILQRLISDTSFVSAESARLGIVDKIFTRVSTRESVSKGQSAFMIDLSQVSQLLRNNGAGLFCGVLRHLINRGPDCPKVVVATHFHDVFNEELLDPERAPISFRHMQVMFTTTSGARVEPKSVDTSMSRAATPASGTVGDGSNANIGPTDKITYLYRVAEGLSLDSHAAKCAEIFGIPPRFVERAQYVSRLLSSHRLNVLLDEGMTDGETADLADAEAVCRRFLSWDLKQDEEEDLTSGQVKSKLAAVLGICKDNNDSTDR</sequence>
<evidence type="ECO:0000256" key="5">
    <source>
        <dbReference type="SAM" id="MobiDB-lite"/>
    </source>
</evidence>
<name>A0A8H5B2N0_9AGAR</name>
<protein>
    <recommendedName>
        <fullName evidence="10">DNA mismatch repair proteins mutS family domain-containing protein</fullName>
    </recommendedName>
</protein>
<dbReference type="GO" id="GO:0051026">
    <property type="term" value="P:chiasma assembly"/>
    <property type="evidence" value="ECO:0007669"/>
    <property type="project" value="TreeGrafter"/>
</dbReference>
<feature type="compositionally biased region" description="Acidic residues" evidence="5">
    <location>
        <begin position="52"/>
        <end position="62"/>
    </location>
</feature>
<evidence type="ECO:0000259" key="6">
    <source>
        <dbReference type="SMART" id="SM00533"/>
    </source>
</evidence>
<dbReference type="Gene3D" id="3.40.50.300">
    <property type="entry name" value="P-loop containing nucleotide triphosphate hydrolases"/>
    <property type="match status" value="1"/>
</dbReference>
<feature type="domain" description="DNA mismatch repair protein MutS core" evidence="6">
    <location>
        <begin position="282"/>
        <end position="599"/>
    </location>
</feature>
<dbReference type="EMBL" id="JAACJJ010000043">
    <property type="protein sequence ID" value="KAF5315435.1"/>
    <property type="molecule type" value="Genomic_DNA"/>
</dbReference>
<dbReference type="OrthoDB" id="29596at2759"/>
<gene>
    <name evidence="8" type="ORF">D9619_007366</name>
</gene>
<keyword evidence="4" id="KW-0238">DNA-binding</keyword>
<dbReference type="InterPro" id="IPR007696">
    <property type="entry name" value="DNA_mismatch_repair_MutS_core"/>
</dbReference>
<dbReference type="Proteomes" id="UP000567179">
    <property type="component" value="Unassembled WGS sequence"/>
</dbReference>
<evidence type="ECO:0000256" key="1">
    <source>
        <dbReference type="ARBA" id="ARBA00006271"/>
    </source>
</evidence>
<evidence type="ECO:0000256" key="2">
    <source>
        <dbReference type="ARBA" id="ARBA00022741"/>
    </source>
</evidence>
<dbReference type="GO" id="GO:0140664">
    <property type="term" value="F:ATP-dependent DNA damage sensor activity"/>
    <property type="evidence" value="ECO:0007669"/>
    <property type="project" value="InterPro"/>
</dbReference>
<dbReference type="GO" id="GO:0030983">
    <property type="term" value="F:mismatched DNA binding"/>
    <property type="evidence" value="ECO:0007669"/>
    <property type="project" value="InterPro"/>
</dbReference>
<dbReference type="InterPro" id="IPR027417">
    <property type="entry name" value="P-loop_NTPase"/>
</dbReference>
<keyword evidence="9" id="KW-1185">Reference proteome</keyword>
<evidence type="ECO:0000256" key="3">
    <source>
        <dbReference type="ARBA" id="ARBA00022840"/>
    </source>
</evidence>
<dbReference type="AlphaFoldDB" id="A0A8H5B2N0"/>
<keyword evidence="3" id="KW-0067">ATP-binding</keyword>
<organism evidence="8 9">
    <name type="scientific">Psilocybe cf. subviscida</name>
    <dbReference type="NCBI Taxonomy" id="2480587"/>
    <lineage>
        <taxon>Eukaryota</taxon>
        <taxon>Fungi</taxon>
        <taxon>Dikarya</taxon>
        <taxon>Basidiomycota</taxon>
        <taxon>Agaricomycotina</taxon>
        <taxon>Agaricomycetes</taxon>
        <taxon>Agaricomycetidae</taxon>
        <taxon>Agaricales</taxon>
        <taxon>Agaricineae</taxon>
        <taxon>Strophariaceae</taxon>
        <taxon>Psilocybe</taxon>
    </lineage>
</organism>
<evidence type="ECO:0000259" key="7">
    <source>
        <dbReference type="SMART" id="SM00534"/>
    </source>
</evidence>
<dbReference type="SMART" id="SM00534">
    <property type="entry name" value="MUTSac"/>
    <property type="match status" value="1"/>
</dbReference>
<evidence type="ECO:0000313" key="8">
    <source>
        <dbReference type="EMBL" id="KAF5315435.1"/>
    </source>
</evidence>
<feature type="region of interest" description="Disordered" evidence="5">
    <location>
        <begin position="789"/>
        <end position="813"/>
    </location>
</feature>
<dbReference type="SUPFAM" id="SSF52540">
    <property type="entry name" value="P-loop containing nucleoside triphosphate hydrolases"/>
    <property type="match status" value="1"/>
</dbReference>
<dbReference type="GO" id="GO:0005634">
    <property type="term" value="C:nucleus"/>
    <property type="evidence" value="ECO:0007669"/>
    <property type="project" value="TreeGrafter"/>
</dbReference>
<dbReference type="InterPro" id="IPR036187">
    <property type="entry name" value="DNA_mismatch_repair_MutS_sf"/>
</dbReference>
<dbReference type="InterPro" id="IPR000432">
    <property type="entry name" value="DNA_mismatch_repair_MutS_C"/>
</dbReference>
<dbReference type="GO" id="GO:0005524">
    <property type="term" value="F:ATP binding"/>
    <property type="evidence" value="ECO:0007669"/>
    <property type="project" value="UniProtKB-KW"/>
</dbReference>
<dbReference type="PANTHER" id="PTHR11361:SF20">
    <property type="entry name" value="MUTS PROTEIN HOMOLOG 5"/>
    <property type="match status" value="1"/>
</dbReference>
<accession>A0A8H5B2N0</accession>
<proteinExistence type="inferred from homology"/>